<accession>A0A9X8DQZ0</accession>
<proteinExistence type="predicted"/>
<evidence type="ECO:0000313" key="8">
    <source>
        <dbReference type="EMBL" id="RLO01714.1"/>
    </source>
</evidence>
<evidence type="ECO:0000256" key="1">
    <source>
        <dbReference type="ARBA" id="ARBA00022723"/>
    </source>
</evidence>
<feature type="domain" description="RanBP2-type" evidence="7">
    <location>
        <begin position="81"/>
        <end position="110"/>
    </location>
</feature>
<dbReference type="GO" id="GO:0008270">
    <property type="term" value="F:zinc ion binding"/>
    <property type="evidence" value="ECO:0007669"/>
    <property type="project" value="UniProtKB-KW"/>
</dbReference>
<keyword evidence="6" id="KW-0472">Membrane</keyword>
<keyword evidence="6" id="KW-1133">Transmembrane helix</keyword>
<reference evidence="8 9" key="1">
    <citation type="journal article" date="2018" name="J. Invertebr. Pathol.">
        <title>New genotyping method for the causative agent of crayfish plague (Aphanomyces astaci) based on whole genome data.</title>
        <authorList>
            <person name="Minardi D."/>
            <person name="Studholme D.J."/>
            <person name="van der Giezen M."/>
            <person name="Pretto T."/>
            <person name="Oidtmann B."/>
        </authorList>
    </citation>
    <scope>NUCLEOTIDE SEQUENCE [LARGE SCALE GENOMIC DNA]</scope>
    <source>
        <strain evidence="8 9">KB13</strain>
    </source>
</reference>
<dbReference type="PROSITE" id="PS50199">
    <property type="entry name" value="ZF_RANBP2_2"/>
    <property type="match status" value="1"/>
</dbReference>
<evidence type="ECO:0000256" key="2">
    <source>
        <dbReference type="ARBA" id="ARBA00022771"/>
    </source>
</evidence>
<dbReference type="AlphaFoldDB" id="A0A9X8DQZ0"/>
<comment type="caution">
    <text evidence="8">The sequence shown here is derived from an EMBL/GenBank/DDBJ whole genome shotgun (WGS) entry which is preliminary data.</text>
</comment>
<evidence type="ECO:0000256" key="5">
    <source>
        <dbReference type="SAM" id="MobiDB-lite"/>
    </source>
</evidence>
<dbReference type="InterPro" id="IPR036443">
    <property type="entry name" value="Znf_RanBP2_sf"/>
</dbReference>
<dbReference type="InterPro" id="IPR001876">
    <property type="entry name" value="Znf_RanBP2"/>
</dbReference>
<keyword evidence="2 4" id="KW-0863">Zinc-finger</keyword>
<organism evidence="8 9">
    <name type="scientific">Aphanomyces astaci</name>
    <name type="common">Crayfish plague agent</name>
    <dbReference type="NCBI Taxonomy" id="112090"/>
    <lineage>
        <taxon>Eukaryota</taxon>
        <taxon>Sar</taxon>
        <taxon>Stramenopiles</taxon>
        <taxon>Oomycota</taxon>
        <taxon>Saprolegniomycetes</taxon>
        <taxon>Saprolegniales</taxon>
        <taxon>Verrucalvaceae</taxon>
        <taxon>Aphanomyces</taxon>
    </lineage>
</organism>
<keyword evidence="1" id="KW-0479">Metal-binding</keyword>
<gene>
    <name evidence="8" type="ORF">DYB28_013517</name>
</gene>
<dbReference type="EMBL" id="QUTI01035483">
    <property type="protein sequence ID" value="RLO01714.1"/>
    <property type="molecule type" value="Genomic_DNA"/>
</dbReference>
<keyword evidence="3" id="KW-0862">Zinc</keyword>
<evidence type="ECO:0000259" key="7">
    <source>
        <dbReference type="PROSITE" id="PS50199"/>
    </source>
</evidence>
<feature type="non-terminal residue" evidence="8">
    <location>
        <position position="148"/>
    </location>
</feature>
<sequence>MGTTQLISFLHLSNMASLRIRRLDADTNTTFFYVSITIMFVSCGLYNFCFKRRMQAQLLAQQQAGLEQVYRQDVIASDQGMENLWACDVCDFKNYDGHKTCILCGTERDFTLYGKASSKRSSGNDDGAKTAMPSSLSPTNFVLMNDST</sequence>
<evidence type="ECO:0000256" key="3">
    <source>
        <dbReference type="ARBA" id="ARBA00022833"/>
    </source>
</evidence>
<evidence type="ECO:0000256" key="6">
    <source>
        <dbReference type="SAM" id="Phobius"/>
    </source>
</evidence>
<name>A0A9X8DQZ0_APHAT</name>
<evidence type="ECO:0000313" key="9">
    <source>
        <dbReference type="Proteomes" id="UP000275652"/>
    </source>
</evidence>
<keyword evidence="6" id="KW-0812">Transmembrane</keyword>
<feature type="transmembrane region" description="Helical" evidence="6">
    <location>
        <begin position="31"/>
        <end position="49"/>
    </location>
</feature>
<protein>
    <recommendedName>
        <fullName evidence="7">RanBP2-type domain-containing protein</fullName>
    </recommendedName>
</protein>
<feature type="region of interest" description="Disordered" evidence="5">
    <location>
        <begin position="118"/>
        <end position="139"/>
    </location>
</feature>
<dbReference type="PROSITE" id="PS01358">
    <property type="entry name" value="ZF_RANBP2_1"/>
    <property type="match status" value="1"/>
</dbReference>
<dbReference type="Proteomes" id="UP000275652">
    <property type="component" value="Unassembled WGS sequence"/>
</dbReference>
<evidence type="ECO:0000256" key="4">
    <source>
        <dbReference type="PROSITE-ProRule" id="PRU00322"/>
    </source>
</evidence>
<dbReference type="SUPFAM" id="SSF90209">
    <property type="entry name" value="Ran binding protein zinc finger-like"/>
    <property type="match status" value="1"/>
</dbReference>